<reference evidence="6 7" key="1">
    <citation type="submission" date="2017-06" db="EMBL/GenBank/DDBJ databases">
        <title>Ant-infecting Ophiocordyceps genomes reveal a high diversity of potential behavioral manipulation genes and a possible major role for enterotoxins.</title>
        <authorList>
            <person name="De Bekker C."/>
            <person name="Evans H.C."/>
            <person name="Brachmann A."/>
            <person name="Hughes D.P."/>
        </authorList>
    </citation>
    <scope>NUCLEOTIDE SEQUENCE [LARGE SCALE GENOMIC DNA]</scope>
    <source>
        <strain evidence="6 7">1348a</strain>
    </source>
</reference>
<evidence type="ECO:0000256" key="1">
    <source>
        <dbReference type="ARBA" id="ARBA00022656"/>
    </source>
</evidence>
<gene>
    <name evidence="6" type="ORF">CDD82_5853</name>
</gene>
<dbReference type="GO" id="GO:0090729">
    <property type="term" value="F:toxin activity"/>
    <property type="evidence" value="ECO:0007669"/>
    <property type="project" value="UniProtKB-KW"/>
</dbReference>
<protein>
    <submittedName>
        <fullName evidence="6">Putative enterotoxin</fullName>
    </submittedName>
</protein>
<organism evidence="6 7">
    <name type="scientific">Ophiocordyceps australis</name>
    <dbReference type="NCBI Taxonomy" id="1399860"/>
    <lineage>
        <taxon>Eukaryota</taxon>
        <taxon>Fungi</taxon>
        <taxon>Dikarya</taxon>
        <taxon>Ascomycota</taxon>
        <taxon>Pezizomycotina</taxon>
        <taxon>Sordariomycetes</taxon>
        <taxon>Hypocreomycetidae</taxon>
        <taxon>Hypocreales</taxon>
        <taxon>Ophiocordycipitaceae</taxon>
        <taxon>Ophiocordyceps</taxon>
    </lineage>
</organism>
<dbReference type="Proteomes" id="UP000224854">
    <property type="component" value="Unassembled WGS sequence"/>
</dbReference>
<sequence length="271" mass="29946">MASTTRGLGLQTCILVLVFAIWAPSCTAGRIPSIDARNNQVSSRAERIYPNYVFRGDKRHPMVVKDAGGFSPNSAFPPLSPWAWGIWNHVLNIVVNPSSGRRSTVYVSATTSFGVAAEYATNQSVDGGWVYDISAAPNMVDVQGTLMNYTPRPEDEEYVALGGIYWSQVAGWMYLPGNYSGYEWMDSTREFVALSDRYVRNPDFWKYWDAQTVSPGQPQLAGFYGEAAPLGQLLPWKLYPLERAGTLPDYALEFVSGLGNAVNWSGSFPLV</sequence>
<dbReference type="OrthoDB" id="4928170at2759"/>
<keyword evidence="4" id="KW-1015">Disulfide bond</keyword>
<keyword evidence="3" id="KW-0843">Virulence</keyword>
<dbReference type="Pfam" id="PF01375">
    <property type="entry name" value="Enterotoxin_a"/>
    <property type="match status" value="1"/>
</dbReference>
<feature type="signal peptide" evidence="5">
    <location>
        <begin position="1"/>
        <end position="28"/>
    </location>
</feature>
<dbReference type="AlphaFoldDB" id="A0A2C5XHK7"/>
<evidence type="ECO:0000313" key="6">
    <source>
        <dbReference type="EMBL" id="PHH72669.1"/>
    </source>
</evidence>
<comment type="caution">
    <text evidence="6">The sequence shown here is derived from an EMBL/GenBank/DDBJ whole genome shotgun (WGS) entry which is preliminary data.</text>
</comment>
<dbReference type="InterPro" id="IPR001144">
    <property type="entry name" value="Enterotoxin_A"/>
</dbReference>
<dbReference type="SUPFAM" id="SSF56399">
    <property type="entry name" value="ADP-ribosylation"/>
    <property type="match status" value="1"/>
</dbReference>
<evidence type="ECO:0000256" key="3">
    <source>
        <dbReference type="ARBA" id="ARBA00023026"/>
    </source>
</evidence>
<name>A0A2C5XHK7_9HYPO</name>
<proteinExistence type="predicted"/>
<keyword evidence="7" id="KW-1185">Reference proteome</keyword>
<dbReference type="Gene3D" id="3.90.210.10">
    <property type="entry name" value="Heat-Labile Enterotoxin, subunit A"/>
    <property type="match status" value="1"/>
</dbReference>
<evidence type="ECO:0000256" key="2">
    <source>
        <dbReference type="ARBA" id="ARBA00022729"/>
    </source>
</evidence>
<accession>A0A2C5XHK7</accession>
<keyword evidence="2 5" id="KW-0732">Signal</keyword>
<keyword evidence="1" id="KW-0800">Toxin</keyword>
<dbReference type="PRINTS" id="PR00771">
    <property type="entry name" value="ENTEROTOXINA"/>
</dbReference>
<evidence type="ECO:0000256" key="4">
    <source>
        <dbReference type="ARBA" id="ARBA00023157"/>
    </source>
</evidence>
<evidence type="ECO:0000313" key="7">
    <source>
        <dbReference type="Proteomes" id="UP000224854"/>
    </source>
</evidence>
<evidence type="ECO:0000256" key="5">
    <source>
        <dbReference type="SAM" id="SignalP"/>
    </source>
</evidence>
<feature type="chain" id="PRO_5013378905" evidence="5">
    <location>
        <begin position="29"/>
        <end position="271"/>
    </location>
</feature>
<dbReference type="EMBL" id="NJEU01000565">
    <property type="protein sequence ID" value="PHH72669.1"/>
    <property type="molecule type" value="Genomic_DNA"/>
</dbReference>